<dbReference type="PANTHER" id="PTHR31672:SF13">
    <property type="entry name" value="F-BOX PROTEIN CPR30-LIKE"/>
    <property type="match status" value="1"/>
</dbReference>
<evidence type="ECO:0000313" key="3">
    <source>
        <dbReference type="EMBL" id="OEL32721.1"/>
    </source>
</evidence>
<dbReference type="AlphaFoldDB" id="A0A1E5W5T3"/>
<feature type="compositionally biased region" description="Polar residues" evidence="1">
    <location>
        <begin position="1"/>
        <end position="14"/>
    </location>
</feature>
<dbReference type="OrthoDB" id="694461at2759"/>
<accession>A0A1E5W5T3</accession>
<feature type="region of interest" description="Disordered" evidence="1">
    <location>
        <begin position="1"/>
        <end position="20"/>
    </location>
</feature>
<reference evidence="3 4" key="1">
    <citation type="submission" date="2016-09" db="EMBL/GenBank/DDBJ databases">
        <title>The draft genome of Dichanthelium oligosanthes: A C3 panicoid grass species.</title>
        <authorList>
            <person name="Studer A.J."/>
            <person name="Schnable J.C."/>
            <person name="Brutnell T.P."/>
        </authorList>
    </citation>
    <scope>NUCLEOTIDE SEQUENCE [LARGE SCALE GENOMIC DNA]</scope>
    <source>
        <strain evidence="4">cv. Kellogg 1175</strain>
        <tissue evidence="3">Leaf</tissue>
    </source>
</reference>
<evidence type="ECO:0000256" key="1">
    <source>
        <dbReference type="SAM" id="MobiDB-lite"/>
    </source>
</evidence>
<keyword evidence="4" id="KW-1185">Reference proteome</keyword>
<evidence type="ECO:0000313" key="4">
    <source>
        <dbReference type="Proteomes" id="UP000095767"/>
    </source>
</evidence>
<dbReference type="PANTHER" id="PTHR31672">
    <property type="entry name" value="BNACNNG10540D PROTEIN"/>
    <property type="match status" value="1"/>
</dbReference>
<evidence type="ECO:0000259" key="2">
    <source>
        <dbReference type="Pfam" id="PF08268"/>
    </source>
</evidence>
<comment type="caution">
    <text evidence="3">The sequence shown here is derived from an EMBL/GenBank/DDBJ whole genome shotgun (WGS) entry which is preliminary data.</text>
</comment>
<protein>
    <recommendedName>
        <fullName evidence="2">F-box associated beta-propeller type 3 domain-containing protein</fullName>
    </recommendedName>
</protein>
<organism evidence="3 4">
    <name type="scientific">Dichanthelium oligosanthes</name>
    <dbReference type="NCBI Taxonomy" id="888268"/>
    <lineage>
        <taxon>Eukaryota</taxon>
        <taxon>Viridiplantae</taxon>
        <taxon>Streptophyta</taxon>
        <taxon>Embryophyta</taxon>
        <taxon>Tracheophyta</taxon>
        <taxon>Spermatophyta</taxon>
        <taxon>Magnoliopsida</taxon>
        <taxon>Liliopsida</taxon>
        <taxon>Poales</taxon>
        <taxon>Poaceae</taxon>
        <taxon>PACMAD clade</taxon>
        <taxon>Panicoideae</taxon>
        <taxon>Panicodae</taxon>
        <taxon>Paniceae</taxon>
        <taxon>Dichantheliinae</taxon>
        <taxon>Dichanthelium</taxon>
    </lineage>
</organism>
<gene>
    <name evidence="3" type="ORF">BAE44_0006261</name>
</gene>
<feature type="domain" description="F-box associated beta-propeller type 3" evidence="2">
    <location>
        <begin position="33"/>
        <end position="184"/>
    </location>
</feature>
<name>A0A1E5W5T3_9POAL</name>
<proteinExistence type="predicted"/>
<sequence>MTCSTVVRPSPLSSGSGGTVEKLMPDDFSDGIIVPLTKPWGGLVLVRGTGNGGYFVCNPSTGDVLALPDSEAPLKMMTSRPSKHLEIPLPSFFEVSYGLGYGEMRKEFKVVRLFCRPDRETGMAKSTSCEVFVLDRPAYWRPTAEQPPLRWVEEEKPAVFLNGYLHFLCRDGGIITFSISDETFG</sequence>
<dbReference type="InterPro" id="IPR013187">
    <property type="entry name" value="F-box-assoc_dom_typ3"/>
</dbReference>
<dbReference type="Pfam" id="PF08268">
    <property type="entry name" value="FBA_3"/>
    <property type="match status" value="1"/>
</dbReference>
<dbReference type="EMBL" id="LWDX02020522">
    <property type="protein sequence ID" value="OEL32721.1"/>
    <property type="molecule type" value="Genomic_DNA"/>
</dbReference>
<dbReference type="Proteomes" id="UP000095767">
    <property type="component" value="Unassembled WGS sequence"/>
</dbReference>
<dbReference type="InterPro" id="IPR050796">
    <property type="entry name" value="SCF_F-box_component"/>
</dbReference>